<accession>A0A0N9PVE8</accession>
<gene>
    <name evidence="1" type="ORF">PMV_104</name>
</gene>
<dbReference type="Proteomes" id="UP000319438">
    <property type="component" value="Segment"/>
</dbReference>
<evidence type="ECO:0000313" key="2">
    <source>
        <dbReference type="Proteomes" id="UP000319438"/>
    </source>
</evidence>
<proteinExistence type="predicted"/>
<dbReference type="EMBL" id="KT428292">
    <property type="protein sequence ID" value="ALH06802.1"/>
    <property type="molecule type" value="Genomic_DNA"/>
</dbReference>
<name>A0A0N9PVE8_9VIRU</name>
<organism evidence="1 2">
    <name type="scientific">Port-miou virus</name>
    <dbReference type="NCBI Taxonomy" id="1733873"/>
    <lineage>
        <taxon>Viruses</taxon>
        <taxon>Varidnaviria</taxon>
        <taxon>Bamfordvirae</taxon>
        <taxon>Nucleocytoviricota</taxon>
        <taxon>Megaviricetes</taxon>
        <taxon>Pimascovirales</taxon>
        <taxon>Pimascovirales incertae sedis</taxon>
        <taxon>Marseilleviridae</taxon>
        <taxon>Losannavirus</taxon>
        <taxon>Losannavirus lausannense</taxon>
        <taxon>Lausannevirus</taxon>
    </lineage>
</organism>
<evidence type="ECO:0000313" key="1">
    <source>
        <dbReference type="EMBL" id="ALH06802.1"/>
    </source>
</evidence>
<dbReference type="Gene3D" id="1.20.5.170">
    <property type="match status" value="3"/>
</dbReference>
<protein>
    <submittedName>
        <fullName evidence="1">Uncharacterized protein</fullName>
    </submittedName>
</protein>
<reference evidence="1" key="1">
    <citation type="journal article" date="2015" name="Genome Announc.">
        <title>Complete Genome Sequence of a New Member of the Marseilleviridae Recovered from the Brackish Submarine Spring in the Cassis Port-Miou Calanque, France.</title>
        <authorList>
            <person name="Doutre G."/>
            <person name="Arfib B."/>
            <person name="Rochette P."/>
            <person name="Claverie J.M."/>
            <person name="Bonin P."/>
            <person name="Abergel C."/>
        </authorList>
    </citation>
    <scope>NUCLEOTIDE SEQUENCE [LARGE SCALE GENOMIC DNA]</scope>
    <source>
        <strain evidence="1">1</strain>
    </source>
</reference>
<sequence>MSRLQGFFKDIPIVGSYSALPPVLPRGSLVFLTSDETLYVSDGTTWNATGGDIGPLAAQVAQNTADIGVLQTQVGTLQGEVATNTLDIGTLQTQVSTNTSDIGTLQTQVAGNSTNISALQTDVATLEGQVATNTTDIGTLQSQVATNTTNIQQNSDSITALLINQSQGFSILDNTQTRAYTQPISRVDVASVSPTVIYTLGIPLAININAVYLIQWNVLAHYETANVYFAVGQSSVLSNGVGSLVSVFGTTTNQTNNSGAANIAVTADFSTPNFRLIVTSDSAVNTTYSGYVIVTNILNIVP</sequence>